<dbReference type="Proteomes" id="UP001597116">
    <property type="component" value="Unassembled WGS sequence"/>
</dbReference>
<accession>A0ABW3Q2P0</accession>
<evidence type="ECO:0000259" key="1">
    <source>
        <dbReference type="Pfam" id="PF13462"/>
    </source>
</evidence>
<keyword evidence="3" id="KW-1185">Reference proteome</keyword>
<gene>
    <name evidence="2" type="ORF">ACFQ4C_08610</name>
</gene>
<organism evidence="2 3">
    <name type="scientific">Larkinella insperata</name>
    <dbReference type="NCBI Taxonomy" id="332158"/>
    <lineage>
        <taxon>Bacteria</taxon>
        <taxon>Pseudomonadati</taxon>
        <taxon>Bacteroidota</taxon>
        <taxon>Cytophagia</taxon>
        <taxon>Cytophagales</taxon>
        <taxon>Spirosomataceae</taxon>
        <taxon>Larkinella</taxon>
    </lineage>
</organism>
<dbReference type="RefSeq" id="WP_379884216.1">
    <property type="nucleotide sequence ID" value="NZ_JBHTLP010000007.1"/>
</dbReference>
<reference evidence="3" key="1">
    <citation type="journal article" date="2019" name="Int. J. Syst. Evol. Microbiol.">
        <title>The Global Catalogue of Microorganisms (GCM) 10K type strain sequencing project: providing services to taxonomists for standard genome sequencing and annotation.</title>
        <authorList>
            <consortium name="The Broad Institute Genomics Platform"/>
            <consortium name="The Broad Institute Genome Sequencing Center for Infectious Disease"/>
            <person name="Wu L."/>
            <person name="Ma J."/>
        </authorList>
    </citation>
    <scope>NUCLEOTIDE SEQUENCE [LARGE SCALE GENOMIC DNA]</scope>
    <source>
        <strain evidence="3">CCUG 55608</strain>
    </source>
</reference>
<dbReference type="EMBL" id="JBHTLP010000007">
    <property type="protein sequence ID" value="MFD1141167.1"/>
    <property type="molecule type" value="Genomic_DNA"/>
</dbReference>
<name>A0ABW3Q2P0_9BACT</name>
<dbReference type="InterPro" id="IPR012336">
    <property type="entry name" value="Thioredoxin-like_fold"/>
</dbReference>
<dbReference type="Gene3D" id="3.40.30.10">
    <property type="entry name" value="Glutaredoxin"/>
    <property type="match status" value="1"/>
</dbReference>
<evidence type="ECO:0000313" key="3">
    <source>
        <dbReference type="Proteomes" id="UP001597116"/>
    </source>
</evidence>
<feature type="domain" description="Thioredoxin-like fold" evidence="1">
    <location>
        <begin position="17"/>
        <end position="163"/>
    </location>
</feature>
<sequence>MTPIYHFPFSTGLHNRVEMLEFGSFTCPQSRSTRKLIDTVLDLFRDQLTYTFHHYPGCQDDHSLLASVAAEAAKRQGKFWPMFHGLYSLKTISLPTISTLALDIGLDQQQFLHDLLDDRLHNFIKADYLAGANLGVNRTPTVFVGGQQFHGKITMARLSPLIQHHVGLNRKAVIGSVDRRTGLIDWGESGLW</sequence>
<dbReference type="SUPFAM" id="SSF52833">
    <property type="entry name" value="Thioredoxin-like"/>
    <property type="match status" value="1"/>
</dbReference>
<comment type="caution">
    <text evidence="2">The sequence shown here is derived from an EMBL/GenBank/DDBJ whole genome shotgun (WGS) entry which is preliminary data.</text>
</comment>
<dbReference type="InterPro" id="IPR036249">
    <property type="entry name" value="Thioredoxin-like_sf"/>
</dbReference>
<proteinExistence type="predicted"/>
<protein>
    <submittedName>
        <fullName evidence="2">DsbA family protein</fullName>
    </submittedName>
</protein>
<evidence type="ECO:0000313" key="2">
    <source>
        <dbReference type="EMBL" id="MFD1141167.1"/>
    </source>
</evidence>
<dbReference type="Pfam" id="PF13462">
    <property type="entry name" value="Thioredoxin_4"/>
    <property type="match status" value="1"/>
</dbReference>